<evidence type="ECO:0000256" key="8">
    <source>
        <dbReference type="SAM" id="MobiDB-lite"/>
    </source>
</evidence>
<dbReference type="GO" id="GO:0000978">
    <property type="term" value="F:RNA polymerase II cis-regulatory region sequence-specific DNA binding"/>
    <property type="evidence" value="ECO:0007669"/>
    <property type="project" value="TreeGrafter"/>
</dbReference>
<keyword evidence="11" id="KW-1185">Reference proteome</keyword>
<dbReference type="Pfam" id="PF00096">
    <property type="entry name" value="zf-C2H2"/>
    <property type="match status" value="3"/>
</dbReference>
<name>A0A9P0G344_BEMTA</name>
<reference evidence="10" key="1">
    <citation type="submission" date="2021-12" db="EMBL/GenBank/DDBJ databases">
        <authorList>
            <person name="King R."/>
        </authorList>
    </citation>
    <scope>NUCLEOTIDE SEQUENCE</scope>
</reference>
<evidence type="ECO:0000256" key="4">
    <source>
        <dbReference type="ARBA" id="ARBA00022833"/>
    </source>
</evidence>
<dbReference type="Proteomes" id="UP001152759">
    <property type="component" value="Chromosome 8"/>
</dbReference>
<dbReference type="EMBL" id="OU963869">
    <property type="protein sequence ID" value="CAH0776970.1"/>
    <property type="molecule type" value="Genomic_DNA"/>
</dbReference>
<dbReference type="InterPro" id="IPR036236">
    <property type="entry name" value="Znf_C2H2_sf"/>
</dbReference>
<evidence type="ECO:0000256" key="7">
    <source>
        <dbReference type="PROSITE-ProRule" id="PRU00042"/>
    </source>
</evidence>
<keyword evidence="6" id="KW-0804">Transcription</keyword>
<evidence type="ECO:0000256" key="3">
    <source>
        <dbReference type="ARBA" id="ARBA00022771"/>
    </source>
</evidence>
<evidence type="ECO:0000313" key="10">
    <source>
        <dbReference type="EMBL" id="CAH0776970.1"/>
    </source>
</evidence>
<sequence length="350" mass="39067">MAADILHDPMWHDLESLGLYLGQPAPPQASPVNMCGVGTMSTVVLTVKDATEEPLLDTCNIVTSLPSNPHGFGPAVQVRAEDINSYHGDVLLDFDALLNSAAEEHQQFAVQPVENVPQVQVPVNVEDTNYIDINTFMPEQRSIAQNNTVTFNALMTVLPTPTDPCFFNHEQMSPPASPGTCNNLINDNFSKMKIEDTRFYPTMYSMEPIQGDFQTVPSRMITPPSSPNLGDLAPAPAVPPPPPRSKADKPKKERKLVARKKITNHTCYHLGCGKTYTKSSHLKAHLRTHTGEKPYQCNWGGCGWKFARSDELTRHYRKHTGDRPFQCRLCDRAFSRSDHLSLHMKRHVNN</sequence>
<protein>
    <recommendedName>
        <fullName evidence="9">C2H2-type domain-containing protein</fullName>
    </recommendedName>
</protein>
<feature type="domain" description="C2H2-type" evidence="9">
    <location>
        <begin position="325"/>
        <end position="350"/>
    </location>
</feature>
<feature type="domain" description="C2H2-type" evidence="9">
    <location>
        <begin position="265"/>
        <end position="294"/>
    </location>
</feature>
<dbReference type="GO" id="GO:0000981">
    <property type="term" value="F:DNA-binding transcription factor activity, RNA polymerase II-specific"/>
    <property type="evidence" value="ECO:0007669"/>
    <property type="project" value="TreeGrafter"/>
</dbReference>
<evidence type="ECO:0000313" key="11">
    <source>
        <dbReference type="Proteomes" id="UP001152759"/>
    </source>
</evidence>
<keyword evidence="5" id="KW-0805">Transcription regulation</keyword>
<keyword evidence="1" id="KW-0479">Metal-binding</keyword>
<proteinExistence type="predicted"/>
<dbReference type="PROSITE" id="PS50157">
    <property type="entry name" value="ZINC_FINGER_C2H2_2"/>
    <property type="match status" value="3"/>
</dbReference>
<dbReference type="PANTHER" id="PTHR23235:SF158">
    <property type="entry name" value="C2H2-TYPE DOMAIN-CONTAINING PROTEIN"/>
    <property type="match status" value="1"/>
</dbReference>
<dbReference type="SUPFAM" id="SSF57667">
    <property type="entry name" value="beta-beta-alpha zinc fingers"/>
    <property type="match status" value="2"/>
</dbReference>
<feature type="domain" description="C2H2-type" evidence="9">
    <location>
        <begin position="295"/>
        <end position="324"/>
    </location>
</feature>
<dbReference type="AlphaFoldDB" id="A0A9P0G344"/>
<evidence type="ECO:0000256" key="2">
    <source>
        <dbReference type="ARBA" id="ARBA00022737"/>
    </source>
</evidence>
<dbReference type="InterPro" id="IPR013087">
    <property type="entry name" value="Znf_C2H2_type"/>
</dbReference>
<evidence type="ECO:0000256" key="1">
    <source>
        <dbReference type="ARBA" id="ARBA00022723"/>
    </source>
</evidence>
<dbReference type="FunFam" id="3.30.160.60:FF:000032">
    <property type="entry name" value="Krueppel-like factor 4"/>
    <property type="match status" value="1"/>
</dbReference>
<organism evidence="10 11">
    <name type="scientific">Bemisia tabaci</name>
    <name type="common">Sweetpotato whitefly</name>
    <name type="synonym">Aleurodes tabaci</name>
    <dbReference type="NCBI Taxonomy" id="7038"/>
    <lineage>
        <taxon>Eukaryota</taxon>
        <taxon>Metazoa</taxon>
        <taxon>Ecdysozoa</taxon>
        <taxon>Arthropoda</taxon>
        <taxon>Hexapoda</taxon>
        <taxon>Insecta</taxon>
        <taxon>Pterygota</taxon>
        <taxon>Neoptera</taxon>
        <taxon>Paraneoptera</taxon>
        <taxon>Hemiptera</taxon>
        <taxon>Sternorrhyncha</taxon>
        <taxon>Aleyrodoidea</taxon>
        <taxon>Aleyrodidae</taxon>
        <taxon>Aleyrodinae</taxon>
        <taxon>Bemisia</taxon>
    </lineage>
</organism>
<dbReference type="SMART" id="SM00355">
    <property type="entry name" value="ZnF_C2H2"/>
    <property type="match status" value="3"/>
</dbReference>
<gene>
    <name evidence="10" type="ORF">BEMITA_LOCUS12989</name>
</gene>
<keyword evidence="4" id="KW-0862">Zinc</keyword>
<dbReference type="PANTHER" id="PTHR23235">
    <property type="entry name" value="KRUEPPEL-LIKE TRANSCRIPTION FACTOR"/>
    <property type="match status" value="1"/>
</dbReference>
<evidence type="ECO:0000256" key="6">
    <source>
        <dbReference type="ARBA" id="ARBA00023163"/>
    </source>
</evidence>
<feature type="region of interest" description="Disordered" evidence="8">
    <location>
        <begin position="219"/>
        <end position="254"/>
    </location>
</feature>
<dbReference type="GO" id="GO:0008270">
    <property type="term" value="F:zinc ion binding"/>
    <property type="evidence" value="ECO:0007669"/>
    <property type="project" value="UniProtKB-KW"/>
</dbReference>
<keyword evidence="3 7" id="KW-0863">Zinc-finger</keyword>
<evidence type="ECO:0000259" key="9">
    <source>
        <dbReference type="PROSITE" id="PS50157"/>
    </source>
</evidence>
<accession>A0A9P0G344</accession>
<keyword evidence="2" id="KW-0677">Repeat</keyword>
<dbReference type="PROSITE" id="PS00028">
    <property type="entry name" value="ZINC_FINGER_C2H2_1"/>
    <property type="match status" value="3"/>
</dbReference>
<dbReference type="Gene3D" id="3.30.160.60">
    <property type="entry name" value="Classic Zinc Finger"/>
    <property type="match status" value="3"/>
</dbReference>
<evidence type="ECO:0000256" key="5">
    <source>
        <dbReference type="ARBA" id="ARBA00023015"/>
    </source>
</evidence>